<dbReference type="EMBL" id="CAJFCW020000004">
    <property type="protein sequence ID" value="CAG9110447.1"/>
    <property type="molecule type" value="Genomic_DNA"/>
</dbReference>
<evidence type="ECO:0000256" key="1">
    <source>
        <dbReference type="SAM" id="MobiDB-lite"/>
    </source>
</evidence>
<sequence length="386" mass="45308">MKNEKQDIIKGLRLIERLPDDVIYLITKKLNIIDVITVYRALNQPTSFSILNQRFYRSCIENNLKLDKNQSPIDVLDNFVHSITTKACSSSTTTYGRLNSSLTFQNDEEVASGYKERTTRSSSNASLIHDRRNHGRRPLHSCITEFLSQLSTASKKNVLLRFKLAKNYQNYPEIMVINSEVDHKKREVSYWLGYSFYHDDEHQDCSYYDDDEYLGYNDDHEQYFESSIELKRVIQCKTTITLLFDKLILIYHCEGNKIIERDRICCRPILLNRNSIVYITSYWPKNNVKLYNINMLYNTNDSWQKKVLSSITSTMPKTVSKTFSLCSSIILKPITPQIFEIHYMNCRRTVLYQPLDGDIPTHIHHDKQVNNSLFSSTYNVNFNKYL</sequence>
<name>A0A811KS16_9BILA</name>
<feature type="region of interest" description="Disordered" evidence="1">
    <location>
        <begin position="113"/>
        <end position="132"/>
    </location>
</feature>
<dbReference type="Proteomes" id="UP000783686">
    <property type="component" value="Unassembled WGS sequence"/>
</dbReference>
<gene>
    <name evidence="2" type="ORF">BOKJ2_LOCUS7638</name>
</gene>
<accession>A0A811KS16</accession>
<evidence type="ECO:0000313" key="2">
    <source>
        <dbReference type="EMBL" id="CAD5218428.1"/>
    </source>
</evidence>
<proteinExistence type="predicted"/>
<organism evidence="2 3">
    <name type="scientific">Bursaphelenchus okinawaensis</name>
    <dbReference type="NCBI Taxonomy" id="465554"/>
    <lineage>
        <taxon>Eukaryota</taxon>
        <taxon>Metazoa</taxon>
        <taxon>Ecdysozoa</taxon>
        <taxon>Nematoda</taxon>
        <taxon>Chromadorea</taxon>
        <taxon>Rhabditida</taxon>
        <taxon>Tylenchina</taxon>
        <taxon>Tylenchomorpha</taxon>
        <taxon>Aphelenchoidea</taxon>
        <taxon>Aphelenchoididae</taxon>
        <taxon>Bursaphelenchus</taxon>
    </lineage>
</organism>
<dbReference type="Proteomes" id="UP000614601">
    <property type="component" value="Unassembled WGS sequence"/>
</dbReference>
<evidence type="ECO:0008006" key="4">
    <source>
        <dbReference type="Google" id="ProtNLM"/>
    </source>
</evidence>
<protein>
    <recommendedName>
        <fullName evidence="4">F-box domain-containing protein</fullName>
    </recommendedName>
</protein>
<reference evidence="2" key="1">
    <citation type="submission" date="2020-09" db="EMBL/GenBank/DDBJ databases">
        <authorList>
            <person name="Kikuchi T."/>
        </authorList>
    </citation>
    <scope>NUCLEOTIDE SEQUENCE</scope>
    <source>
        <strain evidence="2">SH1</strain>
    </source>
</reference>
<dbReference type="EMBL" id="CAJFDH010000004">
    <property type="protein sequence ID" value="CAD5218428.1"/>
    <property type="molecule type" value="Genomic_DNA"/>
</dbReference>
<keyword evidence="3" id="KW-1185">Reference proteome</keyword>
<evidence type="ECO:0000313" key="3">
    <source>
        <dbReference type="Proteomes" id="UP000614601"/>
    </source>
</evidence>
<dbReference type="OrthoDB" id="10612121at2759"/>
<dbReference type="AlphaFoldDB" id="A0A811KS16"/>
<comment type="caution">
    <text evidence="2">The sequence shown here is derived from an EMBL/GenBank/DDBJ whole genome shotgun (WGS) entry which is preliminary data.</text>
</comment>